<dbReference type="HOGENOM" id="CLU_005170_6_1_6"/>
<accession>A0A0H2X433</accession>
<dbReference type="GO" id="GO:0006813">
    <property type="term" value="P:potassium ion transport"/>
    <property type="evidence" value="ECO:0007669"/>
    <property type="project" value="InterPro"/>
</dbReference>
<dbReference type="PANTHER" id="PTHR43652:SF2">
    <property type="entry name" value="BASIC AMINO ACID ANTIPORTER YFCC-RELATED"/>
    <property type="match status" value="1"/>
</dbReference>
<evidence type="ECO:0000313" key="9">
    <source>
        <dbReference type="EMBL" id="AAY47724.1"/>
    </source>
</evidence>
<evidence type="ECO:0000256" key="2">
    <source>
        <dbReference type="ARBA" id="ARBA00022448"/>
    </source>
</evidence>
<proteinExistence type="predicted"/>
<feature type="domain" description="RCK C-terminal" evidence="8">
    <location>
        <begin position="211"/>
        <end position="295"/>
    </location>
</feature>
<dbReference type="SUPFAM" id="SSF116726">
    <property type="entry name" value="TrkA C-terminal domain-like"/>
    <property type="match status" value="2"/>
</dbReference>
<dbReference type="EMBL" id="CP000050">
    <property type="protein sequence ID" value="AAY47724.1"/>
    <property type="molecule type" value="Genomic_DNA"/>
</dbReference>
<comment type="subcellular location">
    <subcellularLocation>
        <location evidence="1">Membrane</location>
        <topology evidence="1">Multi-pass membrane protein</topology>
    </subcellularLocation>
</comment>
<evidence type="ECO:0000256" key="6">
    <source>
        <dbReference type="ARBA" id="ARBA00023136"/>
    </source>
</evidence>
<evidence type="ECO:0000313" key="10">
    <source>
        <dbReference type="Proteomes" id="UP000000420"/>
    </source>
</evidence>
<feature type="transmembrane region" description="Helical" evidence="7">
    <location>
        <begin position="494"/>
        <end position="515"/>
    </location>
</feature>
<keyword evidence="4" id="KW-0677">Repeat</keyword>
<feature type="transmembrane region" description="Helical" evidence="7">
    <location>
        <begin position="465"/>
        <end position="488"/>
    </location>
</feature>
<gene>
    <name evidence="9" type="ordered locus">XC_0644</name>
</gene>
<feature type="transmembrane region" description="Helical" evidence="7">
    <location>
        <begin position="414"/>
        <end position="430"/>
    </location>
</feature>
<dbReference type="InterPro" id="IPR004680">
    <property type="entry name" value="Cit_transptr-like_dom"/>
</dbReference>
<sequence length="615" mass="66435">MSGMEQQQLVFLVILVVALVLFISEKLRVDLVAMLATLALTLTGILTPTQALSGFSSEPAIIVAAVFVLSAGLSATGITDRIGAAIGRAAGGREWRAIAVTMPATAALAAFSHHLMITAMMLPVMMRLAREQKLAASRLLMPMSLAASLGTTLTLISAPAFLLANAALERGGHGRLDLFAITPIGAVLVGVGMLYMLAGRWLLPKRQGEDDGGADYLRLERYYTELLVDADAPWVGRPLAEFEAAFTERLQVVDWLRNGMRRRRSSNEGLLRAGDVLLVRASPDEIASVKDEPGLSLHAVAKYGEQPREDRTDPQRPHEALGEEQLVQAVVAPHSEFVGRSVSRIDFLHTMGVVVVGLWRKEGWLHGELSELQLQEGDLLVLWGRQHTFQQLSQHRGFLMLMPFDGRRSRRRRAPLAVAIMLAAVAAAAAEWLPPHIAFLLGAVAMVLTRCVSIEQAYAEIDVRIYVMIAGVIPLGMAMDQTGTARWLAEHVLAHAHGLSPLSLLLLMFAAAALLTQVLSDAATTVLLTPVALALAQGLGLPPIPFVVCTAMGAVASFLTPIGHHGNLLILNPGQYRFADFLRVGVPLTVLIAFASAWMARYLWLGGPLLPFAWP</sequence>
<keyword evidence="6 7" id="KW-0472">Membrane</keyword>
<feature type="transmembrane region" description="Helical" evidence="7">
    <location>
        <begin position="544"/>
        <end position="563"/>
    </location>
</feature>
<dbReference type="Proteomes" id="UP000000420">
    <property type="component" value="Chromosome"/>
</dbReference>
<dbReference type="PROSITE" id="PS51202">
    <property type="entry name" value="RCK_C"/>
    <property type="match status" value="2"/>
</dbReference>
<evidence type="ECO:0000256" key="1">
    <source>
        <dbReference type="ARBA" id="ARBA00004141"/>
    </source>
</evidence>
<feature type="transmembrane region" description="Helical" evidence="7">
    <location>
        <begin position="31"/>
        <end position="48"/>
    </location>
</feature>
<dbReference type="InterPro" id="IPR036721">
    <property type="entry name" value="RCK_C_sf"/>
</dbReference>
<dbReference type="InterPro" id="IPR006037">
    <property type="entry name" value="RCK_C"/>
</dbReference>
<reference evidence="9 10" key="1">
    <citation type="journal article" date="2005" name="Genome Res.">
        <title>Comparative and functional genomic analyses of the pathogenicity of phytopathogen Xanthomonas campestris pv. campestris.</title>
        <authorList>
            <person name="Qian W."/>
            <person name="Jia Y."/>
            <person name="Ren S.X."/>
            <person name="He Y.Q."/>
            <person name="Feng J.X."/>
            <person name="Lu L.F."/>
            <person name="Sun Q."/>
            <person name="Ying G."/>
            <person name="Tang D.J."/>
            <person name="Tang H."/>
            <person name="Wu W."/>
            <person name="Hao P."/>
            <person name="Wang L."/>
            <person name="Jiang B.L."/>
            <person name="Zeng S."/>
            <person name="Gu W.Y."/>
            <person name="Lu G."/>
            <person name="Rong L."/>
            <person name="Tian Y."/>
            <person name="Yao Z."/>
            <person name="Fu G."/>
            <person name="Chen B."/>
            <person name="Fang R."/>
            <person name="Qiang B."/>
            <person name="Chen Z."/>
            <person name="Zhao G.P."/>
            <person name="Tang J.L."/>
            <person name="He C."/>
        </authorList>
    </citation>
    <scope>NUCLEOTIDE SEQUENCE [LARGE SCALE GENOMIC DNA]</scope>
    <source>
        <strain evidence="9 10">8004</strain>
    </source>
</reference>
<feature type="transmembrane region" description="Helical" evidence="7">
    <location>
        <begin position="178"/>
        <end position="198"/>
    </location>
</feature>
<feature type="transmembrane region" description="Helical" evidence="7">
    <location>
        <begin position="584"/>
        <end position="604"/>
    </location>
</feature>
<evidence type="ECO:0000256" key="3">
    <source>
        <dbReference type="ARBA" id="ARBA00022692"/>
    </source>
</evidence>
<evidence type="ECO:0000256" key="5">
    <source>
        <dbReference type="ARBA" id="ARBA00022989"/>
    </source>
</evidence>
<evidence type="ECO:0000259" key="8">
    <source>
        <dbReference type="PROSITE" id="PS51202"/>
    </source>
</evidence>
<evidence type="ECO:0000256" key="4">
    <source>
        <dbReference type="ARBA" id="ARBA00022737"/>
    </source>
</evidence>
<dbReference type="InterPro" id="IPR051679">
    <property type="entry name" value="DASS-Related_Transporters"/>
</dbReference>
<feature type="transmembrane region" description="Helical" evidence="7">
    <location>
        <begin position="522"/>
        <end position="538"/>
    </location>
</feature>
<keyword evidence="3 7" id="KW-0812">Transmembrane</keyword>
<keyword evidence="5 7" id="KW-1133">Transmembrane helix</keyword>
<feature type="transmembrane region" description="Helical" evidence="7">
    <location>
        <begin position="98"/>
        <end position="124"/>
    </location>
</feature>
<dbReference type="KEGG" id="xcb:XC_0644"/>
<feature type="domain" description="RCK C-terminal" evidence="8">
    <location>
        <begin position="314"/>
        <end position="398"/>
    </location>
</feature>
<feature type="transmembrane region" description="Helical" evidence="7">
    <location>
        <begin position="145"/>
        <end position="166"/>
    </location>
</feature>
<dbReference type="Gene3D" id="3.30.70.1450">
    <property type="entry name" value="Regulator of K+ conductance, C-terminal domain"/>
    <property type="match status" value="2"/>
</dbReference>
<evidence type="ECO:0000256" key="7">
    <source>
        <dbReference type="SAM" id="Phobius"/>
    </source>
</evidence>
<feature type="transmembrane region" description="Helical" evidence="7">
    <location>
        <begin position="60"/>
        <end position="78"/>
    </location>
</feature>
<dbReference type="Pfam" id="PF03600">
    <property type="entry name" value="CitMHS"/>
    <property type="match status" value="1"/>
</dbReference>
<dbReference type="GO" id="GO:0005886">
    <property type="term" value="C:plasma membrane"/>
    <property type="evidence" value="ECO:0007669"/>
    <property type="project" value="TreeGrafter"/>
</dbReference>
<dbReference type="AlphaFoldDB" id="A0A0H2X433"/>
<organism evidence="9 10">
    <name type="scientific">Xanthomonas campestris pv. campestris (strain 8004)</name>
    <dbReference type="NCBI Taxonomy" id="314565"/>
    <lineage>
        <taxon>Bacteria</taxon>
        <taxon>Pseudomonadati</taxon>
        <taxon>Pseudomonadota</taxon>
        <taxon>Gammaproteobacteria</taxon>
        <taxon>Lysobacterales</taxon>
        <taxon>Lysobacteraceae</taxon>
        <taxon>Xanthomonas</taxon>
    </lineage>
</organism>
<protein>
    <submittedName>
        <fullName evidence="9">Sulfur deprivation response regulator</fullName>
    </submittedName>
</protein>
<feature type="transmembrane region" description="Helical" evidence="7">
    <location>
        <begin position="9"/>
        <end position="25"/>
    </location>
</feature>
<dbReference type="GO" id="GO:0008324">
    <property type="term" value="F:monoatomic cation transmembrane transporter activity"/>
    <property type="evidence" value="ECO:0007669"/>
    <property type="project" value="InterPro"/>
</dbReference>
<dbReference type="Pfam" id="PF02080">
    <property type="entry name" value="TrkA_C"/>
    <property type="match status" value="2"/>
</dbReference>
<keyword evidence="2" id="KW-0813">Transport</keyword>
<dbReference type="PANTHER" id="PTHR43652">
    <property type="entry name" value="BASIC AMINO ACID ANTIPORTER YFCC-RELATED"/>
    <property type="match status" value="1"/>
</dbReference>
<feature type="transmembrane region" description="Helical" evidence="7">
    <location>
        <begin position="436"/>
        <end position="453"/>
    </location>
</feature>
<name>A0A0H2X433_XANC8</name>